<dbReference type="Gene3D" id="3.40.50.80">
    <property type="entry name" value="Nucleotide-binding domain of ferredoxin-NADP reductase (FNR) module"/>
    <property type="match status" value="1"/>
</dbReference>
<feature type="binding site" evidence="14">
    <location>
        <position position="129"/>
    </location>
    <ligand>
        <name>FAD</name>
        <dbReference type="ChEBI" id="CHEBI:57692"/>
    </ligand>
</feature>
<keyword evidence="6" id="KW-0812">Transmembrane</keyword>
<gene>
    <name evidence="16" type="ORF">BWQ96_09505</name>
</gene>
<feature type="domain" description="FAD-binding FR-type" evidence="15">
    <location>
        <begin position="49"/>
        <end position="154"/>
    </location>
</feature>
<evidence type="ECO:0000256" key="6">
    <source>
        <dbReference type="ARBA" id="ARBA00022692"/>
    </source>
</evidence>
<dbReference type="InterPro" id="IPR017938">
    <property type="entry name" value="Riboflavin_synthase-like_b-brl"/>
</dbReference>
<dbReference type="FunFam" id="3.40.50.80:FF:000019">
    <property type="entry name" value="NADH-cytochrome b5 reductase"/>
    <property type="match status" value="1"/>
</dbReference>
<sequence>MASIIDQAIDYARENPGVVAGTCLAVLVIGVTQIVLTTASTSTSGALTTTYEEYPLLEKRRVSHNTRIFRFALPSENAKLGLPLGRHISLRTVIDGKEVRRPYTPISPEDCRGYFELMLKIYPAPHGLMSRYLDSLRIGEAVDVRGPLGKFSYTRNAYRRMNMVCGGTGITPMWQVFRAILSDPGDTTEISLVFANVTEDDVLLRDELDEIARTERRFSVYYVLNNPPSGWDGGVGFVTKDILEDRFGKPDDHTLVLMCGPPPMNKAMKAIVAEMGYPDSQVFKF</sequence>
<evidence type="ECO:0000256" key="3">
    <source>
        <dbReference type="ARBA" id="ARBA00006105"/>
    </source>
</evidence>
<dbReference type="Pfam" id="PF00970">
    <property type="entry name" value="FAD_binding_6"/>
    <property type="match status" value="1"/>
</dbReference>
<keyword evidence="10" id="KW-0560">Oxidoreductase</keyword>
<dbReference type="PANTHER" id="PTHR19370:SF184">
    <property type="entry name" value="NADH-CYTOCHROME B5 REDUCTASE-LIKE"/>
    <property type="match status" value="1"/>
</dbReference>
<protein>
    <recommendedName>
        <fullName evidence="4">cytochrome-b5 reductase</fullName>
        <ecNumber evidence="4">1.6.2.2</ecNumber>
    </recommendedName>
</protein>
<dbReference type="GO" id="GO:0090524">
    <property type="term" value="F:cytochrome-b5 reductase activity, acting on NADH"/>
    <property type="evidence" value="ECO:0007669"/>
    <property type="project" value="UniProtKB-EC"/>
</dbReference>
<dbReference type="InterPro" id="IPR039261">
    <property type="entry name" value="FNR_nucleotide-bd"/>
</dbReference>
<evidence type="ECO:0000256" key="4">
    <source>
        <dbReference type="ARBA" id="ARBA00012011"/>
    </source>
</evidence>
<keyword evidence="11" id="KW-0520">NAD</keyword>
<dbReference type="GO" id="GO:0005741">
    <property type="term" value="C:mitochondrial outer membrane"/>
    <property type="evidence" value="ECO:0007669"/>
    <property type="project" value="UniProtKB-SubCell"/>
</dbReference>
<keyword evidence="12" id="KW-0496">Mitochondrion</keyword>
<dbReference type="PRINTS" id="PR00406">
    <property type="entry name" value="CYTB5RDTASE"/>
</dbReference>
<evidence type="ECO:0000313" key="16">
    <source>
        <dbReference type="EMBL" id="PXF40795.1"/>
    </source>
</evidence>
<dbReference type="InterPro" id="IPR017927">
    <property type="entry name" value="FAD-bd_FR_type"/>
</dbReference>
<organism evidence="16 17">
    <name type="scientific">Gracilariopsis chorda</name>
    <dbReference type="NCBI Taxonomy" id="448386"/>
    <lineage>
        <taxon>Eukaryota</taxon>
        <taxon>Rhodophyta</taxon>
        <taxon>Florideophyceae</taxon>
        <taxon>Rhodymeniophycidae</taxon>
        <taxon>Gracilariales</taxon>
        <taxon>Gracilariaceae</taxon>
        <taxon>Gracilariopsis</taxon>
    </lineage>
</organism>
<dbReference type="Proteomes" id="UP000247409">
    <property type="component" value="Unassembled WGS sequence"/>
</dbReference>
<proteinExistence type="inferred from homology"/>
<evidence type="ECO:0000259" key="15">
    <source>
        <dbReference type="PROSITE" id="PS51384"/>
    </source>
</evidence>
<dbReference type="CDD" id="cd06183">
    <property type="entry name" value="cyt_b5_reduct_like"/>
    <property type="match status" value="1"/>
</dbReference>
<feature type="binding site" evidence="14">
    <location>
        <position position="103"/>
    </location>
    <ligand>
        <name>FAD</name>
        <dbReference type="ChEBI" id="CHEBI:57692"/>
    </ligand>
</feature>
<dbReference type="InterPro" id="IPR008333">
    <property type="entry name" value="Cbr1-like_FAD-bd_dom"/>
</dbReference>
<comment type="similarity">
    <text evidence="3">Belongs to the flavoprotein pyridine nucleotide cytochrome reductase family.</text>
</comment>
<dbReference type="EMBL" id="NBIV01000260">
    <property type="protein sequence ID" value="PXF40795.1"/>
    <property type="molecule type" value="Genomic_DNA"/>
</dbReference>
<dbReference type="STRING" id="448386.A0A2V3IFC6"/>
<evidence type="ECO:0000256" key="10">
    <source>
        <dbReference type="ARBA" id="ARBA00023002"/>
    </source>
</evidence>
<dbReference type="AlphaFoldDB" id="A0A2V3IFC6"/>
<keyword evidence="7" id="KW-1000">Mitochondrion outer membrane</keyword>
<evidence type="ECO:0000256" key="2">
    <source>
        <dbReference type="ARBA" id="ARBA00004294"/>
    </source>
</evidence>
<keyword evidence="13" id="KW-0472">Membrane</keyword>
<reference evidence="16 17" key="1">
    <citation type="journal article" date="2018" name="Mol. Biol. Evol.">
        <title>Analysis of the draft genome of the red seaweed Gracilariopsis chorda provides insights into genome size evolution in Rhodophyta.</title>
        <authorList>
            <person name="Lee J."/>
            <person name="Yang E.C."/>
            <person name="Graf L."/>
            <person name="Yang J.H."/>
            <person name="Qiu H."/>
            <person name="Zel Zion U."/>
            <person name="Chan C.X."/>
            <person name="Stephens T.G."/>
            <person name="Weber A.P.M."/>
            <person name="Boo G.H."/>
            <person name="Boo S.M."/>
            <person name="Kim K.M."/>
            <person name="Shin Y."/>
            <person name="Jung M."/>
            <person name="Lee S.J."/>
            <person name="Yim H.S."/>
            <person name="Lee J.H."/>
            <person name="Bhattacharya D."/>
            <person name="Yoon H.S."/>
        </authorList>
    </citation>
    <scope>NUCLEOTIDE SEQUENCE [LARGE SCALE GENOMIC DNA]</scope>
    <source>
        <strain evidence="16 17">SKKU-2015</strain>
        <tissue evidence="16">Whole body</tissue>
    </source>
</reference>
<feature type="binding site" evidence="14">
    <location>
        <position position="120"/>
    </location>
    <ligand>
        <name>FAD</name>
        <dbReference type="ChEBI" id="CHEBI:57692"/>
    </ligand>
</feature>
<keyword evidence="17" id="KW-1185">Reference proteome</keyword>
<keyword evidence="5 14" id="KW-0285">Flavoprotein</keyword>
<keyword evidence="9" id="KW-1133">Transmembrane helix</keyword>
<comment type="cofactor">
    <cofactor evidence="1 14">
        <name>FAD</name>
        <dbReference type="ChEBI" id="CHEBI:57692"/>
    </cofactor>
</comment>
<dbReference type="SUPFAM" id="SSF63380">
    <property type="entry name" value="Riboflavin synthase domain-like"/>
    <property type="match status" value="1"/>
</dbReference>
<comment type="caution">
    <text evidence="16">The sequence shown here is derived from an EMBL/GenBank/DDBJ whole genome shotgun (WGS) entry which is preliminary data.</text>
</comment>
<dbReference type="PANTHER" id="PTHR19370">
    <property type="entry name" value="NADH-CYTOCHROME B5 REDUCTASE"/>
    <property type="match status" value="1"/>
</dbReference>
<keyword evidence="8 14" id="KW-0274">FAD</keyword>
<accession>A0A2V3IFC6</accession>
<dbReference type="Pfam" id="PF00175">
    <property type="entry name" value="NAD_binding_1"/>
    <property type="match status" value="1"/>
</dbReference>
<evidence type="ECO:0000313" key="17">
    <source>
        <dbReference type="Proteomes" id="UP000247409"/>
    </source>
</evidence>
<dbReference type="SUPFAM" id="SSF52343">
    <property type="entry name" value="Ferredoxin reductase-like, C-terminal NADP-linked domain"/>
    <property type="match status" value="1"/>
</dbReference>
<feature type="binding site" evidence="14">
    <location>
        <position position="130"/>
    </location>
    <ligand>
        <name>FAD</name>
        <dbReference type="ChEBI" id="CHEBI:57692"/>
    </ligand>
</feature>
<comment type="subcellular location">
    <subcellularLocation>
        <location evidence="2">Mitochondrion outer membrane</location>
    </subcellularLocation>
</comment>
<dbReference type="InterPro" id="IPR001433">
    <property type="entry name" value="OxRdtase_FAD/NAD-bd"/>
</dbReference>
<evidence type="ECO:0000256" key="7">
    <source>
        <dbReference type="ARBA" id="ARBA00022787"/>
    </source>
</evidence>
<feature type="binding site" evidence="14">
    <location>
        <position position="101"/>
    </location>
    <ligand>
        <name>FAD</name>
        <dbReference type="ChEBI" id="CHEBI:57692"/>
    </ligand>
</feature>
<feature type="binding site" evidence="14">
    <location>
        <position position="102"/>
    </location>
    <ligand>
        <name>FAD</name>
        <dbReference type="ChEBI" id="CHEBI:57692"/>
    </ligand>
</feature>
<evidence type="ECO:0000256" key="12">
    <source>
        <dbReference type="ARBA" id="ARBA00023128"/>
    </source>
</evidence>
<evidence type="ECO:0000256" key="9">
    <source>
        <dbReference type="ARBA" id="ARBA00022989"/>
    </source>
</evidence>
<dbReference type="InterPro" id="IPR001834">
    <property type="entry name" value="CBR-like"/>
</dbReference>
<evidence type="ECO:0000256" key="8">
    <source>
        <dbReference type="ARBA" id="ARBA00022827"/>
    </source>
</evidence>
<feature type="binding site" evidence="14">
    <location>
        <position position="171"/>
    </location>
    <ligand>
        <name>FAD</name>
        <dbReference type="ChEBI" id="CHEBI:57692"/>
    </ligand>
</feature>
<dbReference type="OrthoDB" id="432685at2759"/>
<dbReference type="Gene3D" id="2.40.30.10">
    <property type="entry name" value="Translation factors"/>
    <property type="match status" value="1"/>
</dbReference>
<evidence type="ECO:0000256" key="11">
    <source>
        <dbReference type="ARBA" id="ARBA00023027"/>
    </source>
</evidence>
<dbReference type="FunFam" id="2.40.30.10:FF:000032">
    <property type="entry name" value="NADH-cytochrome b5 reductase"/>
    <property type="match status" value="1"/>
</dbReference>
<dbReference type="EC" id="1.6.2.2" evidence="4"/>
<dbReference type="PROSITE" id="PS51384">
    <property type="entry name" value="FAD_FR"/>
    <property type="match status" value="1"/>
</dbReference>
<evidence type="ECO:0000256" key="1">
    <source>
        <dbReference type="ARBA" id="ARBA00001974"/>
    </source>
</evidence>
<evidence type="ECO:0000256" key="5">
    <source>
        <dbReference type="ARBA" id="ARBA00022630"/>
    </source>
</evidence>
<evidence type="ECO:0000256" key="13">
    <source>
        <dbReference type="ARBA" id="ARBA00023136"/>
    </source>
</evidence>
<evidence type="ECO:0000256" key="14">
    <source>
        <dbReference type="PIRSR" id="PIRSR601834-1"/>
    </source>
</evidence>
<name>A0A2V3IFC6_9FLOR</name>